<protein>
    <submittedName>
        <fullName evidence="2">Inorganic triphosphatase</fullName>
    </submittedName>
</protein>
<dbReference type="PANTHER" id="PTHR39569:SF1">
    <property type="entry name" value="INORGANIC TRIPHOSPHATASE"/>
    <property type="match status" value="1"/>
</dbReference>
<dbReference type="Proteomes" id="UP001143349">
    <property type="component" value="Unassembled WGS sequence"/>
</dbReference>
<comment type="caution">
    <text evidence="2">The sequence shown here is derived from an EMBL/GenBank/DDBJ whole genome shotgun (WGS) entry which is preliminary data.</text>
</comment>
<sequence>MTQGKRSDATTVLVGPDLAGAGYLSSLKAEVGLQNCAIISTGTLRLELTPEAAEVLIASDLLSAQARPVTVRAIYFDTPSRDLSAAGFTLQIREAEGAWVQIVEASAAPAGLFALPEWRHRIKGEGPVIDDSTPLRAVLGSRAHHLAPAFQLELARQEWQLQSDGAEVVLTLERGEIMAGDRRAPICELVLTIGHGPASALYSLARRLDELAPLRLGVVSEAERGFRLIDPLPLIHKAGQVALNDDMTAADSFRLIVAACLRQFRLNEPLISPANPEALHQARVALRRLRSAFSLFRPMLGDDQLTRLSEESQWLAAVLGEARDIDVLQARCTTEDQRQRLQPARRTAYDRAEAVLASRRARILMPDLVEYAALGPWCALPSAAEVRQTPIREFAGSALDRYRRKVKKDGADLSELGDAALHEIRKDAKKLRYGAEFFVPLFRGKRRRRAARFVAALAELQDQLGALNDLATASATLARIGLADDPALIRLTGSDKERRALIKAVAEAHEAFVDARRFWR</sequence>
<dbReference type="InterPro" id="IPR039013">
    <property type="entry name" value="YgiF"/>
</dbReference>
<dbReference type="InterPro" id="IPR038186">
    <property type="entry name" value="CHAD_dom_sf"/>
</dbReference>
<reference evidence="2" key="2">
    <citation type="submission" date="2023-01" db="EMBL/GenBank/DDBJ databases">
        <authorList>
            <person name="Sun Q."/>
            <person name="Evtushenko L."/>
        </authorList>
    </citation>
    <scope>NUCLEOTIDE SEQUENCE</scope>
    <source>
        <strain evidence="2">VKM B-2222</strain>
    </source>
</reference>
<evidence type="ECO:0000259" key="1">
    <source>
        <dbReference type="PROSITE" id="PS51708"/>
    </source>
</evidence>
<dbReference type="Pfam" id="PF01928">
    <property type="entry name" value="CYTH"/>
    <property type="match status" value="1"/>
</dbReference>
<reference evidence="2" key="1">
    <citation type="journal article" date="2014" name="Int. J. Syst. Evol. Microbiol.">
        <title>Complete genome sequence of Corynebacterium casei LMG S-19264T (=DSM 44701T), isolated from a smear-ripened cheese.</title>
        <authorList>
            <consortium name="US DOE Joint Genome Institute (JGI-PGF)"/>
            <person name="Walter F."/>
            <person name="Albersmeier A."/>
            <person name="Kalinowski J."/>
            <person name="Ruckert C."/>
        </authorList>
    </citation>
    <scope>NUCLEOTIDE SEQUENCE</scope>
    <source>
        <strain evidence="2">VKM B-2222</strain>
    </source>
</reference>
<proteinExistence type="predicted"/>
<keyword evidence="3" id="KW-1185">Reference proteome</keyword>
<organism evidence="2 3">
    <name type="scientific">Paracoccus kondratievae</name>
    <dbReference type="NCBI Taxonomy" id="135740"/>
    <lineage>
        <taxon>Bacteria</taxon>
        <taxon>Pseudomonadati</taxon>
        <taxon>Pseudomonadota</taxon>
        <taxon>Alphaproteobacteria</taxon>
        <taxon>Rhodobacterales</taxon>
        <taxon>Paracoccaceae</taxon>
        <taxon>Paracoccus</taxon>
    </lineage>
</organism>
<evidence type="ECO:0000313" key="2">
    <source>
        <dbReference type="EMBL" id="GLK65913.1"/>
    </source>
</evidence>
<gene>
    <name evidence="2" type="ORF">GCM10017635_33900</name>
</gene>
<dbReference type="SMART" id="SM01118">
    <property type="entry name" value="CYTH"/>
    <property type="match status" value="1"/>
</dbReference>
<dbReference type="SUPFAM" id="SSF55154">
    <property type="entry name" value="CYTH-like phosphatases"/>
    <property type="match status" value="1"/>
</dbReference>
<dbReference type="Pfam" id="PF05235">
    <property type="entry name" value="CHAD"/>
    <property type="match status" value="1"/>
</dbReference>
<dbReference type="EMBL" id="BSFH01000097">
    <property type="protein sequence ID" value="GLK65913.1"/>
    <property type="molecule type" value="Genomic_DNA"/>
</dbReference>
<feature type="domain" description="CHAD" evidence="1">
    <location>
        <begin position="246"/>
        <end position="517"/>
    </location>
</feature>
<name>A0AAD3P3P3_9RHOB</name>
<dbReference type="GO" id="GO:0050355">
    <property type="term" value="F:inorganic triphosphate phosphatase activity"/>
    <property type="evidence" value="ECO:0007669"/>
    <property type="project" value="InterPro"/>
</dbReference>
<dbReference type="InterPro" id="IPR023577">
    <property type="entry name" value="CYTH_domain"/>
</dbReference>
<dbReference type="InterPro" id="IPR007899">
    <property type="entry name" value="CHAD_dom"/>
</dbReference>
<accession>A0AAD3P3P3</accession>
<dbReference type="PANTHER" id="PTHR39569">
    <property type="entry name" value="INORGANIC TRIPHOSPHATASE"/>
    <property type="match status" value="1"/>
</dbReference>
<dbReference type="PROSITE" id="PS51708">
    <property type="entry name" value="CHAD"/>
    <property type="match status" value="1"/>
</dbReference>
<dbReference type="RefSeq" id="WP_271180273.1">
    <property type="nucleotide sequence ID" value="NZ_BSFH01000097.1"/>
</dbReference>
<dbReference type="AlphaFoldDB" id="A0AAD3P3P3"/>
<evidence type="ECO:0000313" key="3">
    <source>
        <dbReference type="Proteomes" id="UP001143349"/>
    </source>
</evidence>
<dbReference type="Gene3D" id="1.40.20.10">
    <property type="entry name" value="CHAD domain"/>
    <property type="match status" value="1"/>
</dbReference>
<dbReference type="GO" id="GO:0046872">
    <property type="term" value="F:metal ion binding"/>
    <property type="evidence" value="ECO:0007669"/>
    <property type="project" value="TreeGrafter"/>
</dbReference>
<dbReference type="InterPro" id="IPR033469">
    <property type="entry name" value="CYTH-like_dom_sf"/>
</dbReference>
<dbReference type="SMART" id="SM00880">
    <property type="entry name" value="CHAD"/>
    <property type="match status" value="1"/>
</dbReference>
<dbReference type="Gene3D" id="2.40.320.10">
    <property type="entry name" value="Hypothetical Protein Pfu-838710-001"/>
    <property type="match status" value="1"/>
</dbReference>